<proteinExistence type="predicted"/>
<dbReference type="AlphaFoldDB" id="X0SL72"/>
<gene>
    <name evidence="1" type="ORF">S01H1_05848</name>
</gene>
<feature type="non-terminal residue" evidence="1">
    <location>
        <position position="269"/>
    </location>
</feature>
<name>X0SL72_9ZZZZ</name>
<reference evidence="1" key="1">
    <citation type="journal article" date="2014" name="Front. Microbiol.">
        <title>High frequency of phylogenetically diverse reductive dehalogenase-homologous genes in deep subseafloor sedimentary metagenomes.</title>
        <authorList>
            <person name="Kawai M."/>
            <person name="Futagami T."/>
            <person name="Toyoda A."/>
            <person name="Takaki Y."/>
            <person name="Nishi S."/>
            <person name="Hori S."/>
            <person name="Arai W."/>
            <person name="Tsubouchi T."/>
            <person name="Morono Y."/>
            <person name="Uchiyama I."/>
            <person name="Ito T."/>
            <person name="Fujiyama A."/>
            <person name="Inagaki F."/>
            <person name="Takami H."/>
        </authorList>
    </citation>
    <scope>NUCLEOTIDE SEQUENCE</scope>
    <source>
        <strain evidence="1">Expedition CK06-06</strain>
    </source>
</reference>
<organism evidence="1">
    <name type="scientific">marine sediment metagenome</name>
    <dbReference type="NCBI Taxonomy" id="412755"/>
    <lineage>
        <taxon>unclassified sequences</taxon>
        <taxon>metagenomes</taxon>
        <taxon>ecological metagenomes</taxon>
    </lineage>
</organism>
<dbReference type="EMBL" id="BARS01003038">
    <property type="protein sequence ID" value="GAF76617.1"/>
    <property type="molecule type" value="Genomic_DNA"/>
</dbReference>
<evidence type="ECO:0000313" key="1">
    <source>
        <dbReference type="EMBL" id="GAF76617.1"/>
    </source>
</evidence>
<accession>X0SL72</accession>
<comment type="caution">
    <text evidence="1">The sequence shown here is derived from an EMBL/GenBank/DDBJ whole genome shotgun (WGS) entry which is preliminary data.</text>
</comment>
<sequence>MKDALRVPSSQVHKLGLLTRDVIVEIVKSAGIAGPTPLIREIVDQAEGRPGLAVTLTCLCLQGDVRDLVFGTALARSVRRWFERRLGAQAIDYLAGFAVGGHQGMAMDDLAGCFDKAQVDIRAVITELSSSGIVRQVGNEYLSVRPAALRHALVRDVFFGGAASLNYSRFVQIAPSAAEVARTLVGAKALGAAVPEDRVVAFLEAAASHEVWREYASIGKRESETVLREHPEMVVRIARPALYHAPETAVPLLMQLAVGDDRALHSHTE</sequence>
<protein>
    <submittedName>
        <fullName evidence="1">Uncharacterized protein</fullName>
    </submittedName>
</protein>